<keyword evidence="1" id="KW-0732">Signal</keyword>
<comment type="caution">
    <text evidence="3">The sequence shown here is derived from an EMBL/GenBank/DDBJ whole genome shotgun (WGS) entry which is preliminary data.</text>
</comment>
<evidence type="ECO:0000313" key="3">
    <source>
        <dbReference type="EMBL" id="VFB17290.1"/>
    </source>
</evidence>
<dbReference type="Pfam" id="PF07833">
    <property type="entry name" value="Cu_amine_oxidN1"/>
    <property type="match status" value="2"/>
</dbReference>
<dbReference type="EMBL" id="CAACYI010000001">
    <property type="protein sequence ID" value="VFB17290.1"/>
    <property type="molecule type" value="Genomic_DNA"/>
</dbReference>
<protein>
    <submittedName>
        <fullName evidence="3">Copper amine oxidase N-terminal domain</fullName>
    </submittedName>
</protein>
<dbReference type="Gene3D" id="3.30.457.10">
    <property type="entry name" value="Copper amine oxidase-like, N-terminal domain"/>
    <property type="match status" value="1"/>
</dbReference>
<feature type="signal peptide" evidence="1">
    <location>
        <begin position="1"/>
        <end position="22"/>
    </location>
</feature>
<feature type="domain" description="Copper amine oxidase-like N-terminal" evidence="2">
    <location>
        <begin position="29"/>
        <end position="102"/>
    </location>
</feature>
<dbReference type="RefSeq" id="WP_131749865.1">
    <property type="nucleotide sequence ID" value="NZ_CAACYI010000001.1"/>
</dbReference>
<keyword evidence="4" id="KW-1185">Reference proteome</keyword>
<evidence type="ECO:0000313" key="4">
    <source>
        <dbReference type="Proteomes" id="UP000377798"/>
    </source>
</evidence>
<dbReference type="SUPFAM" id="SSF55383">
    <property type="entry name" value="Copper amine oxidase, domain N"/>
    <property type="match status" value="2"/>
</dbReference>
<evidence type="ECO:0000259" key="2">
    <source>
        <dbReference type="Pfam" id="PF07833"/>
    </source>
</evidence>
<name>A0A8H2QTV1_9FIRM</name>
<reference evidence="3 4" key="1">
    <citation type="submission" date="2019-02" db="EMBL/GenBank/DDBJ databases">
        <authorList>
            <consortium name="Pathogen Informatics"/>
        </authorList>
    </citation>
    <scope>NUCLEOTIDE SEQUENCE [LARGE SCALE GENOMIC DNA]</scope>
    <source>
        <strain evidence="3 4">3012STDY7089603</strain>
    </source>
</reference>
<dbReference type="InterPro" id="IPR012854">
    <property type="entry name" value="Cu_amine_oxidase-like_N"/>
</dbReference>
<proteinExistence type="predicted"/>
<accession>A0A8H2QTV1</accession>
<sequence>MKKKSMAALALALTCLPGLVFGQKDLKIQMNGKTVESKPAAFVENNRVLVPLRFVAENLDYQVTWFHTSQEILISKESPDQKGLDRVIYLKLGQKEAFVLAQEDLDAIYKAGTEEKHQREKISQALERAKKIPLDVKPVIREERSFVPLRAVVELLQEKISWDQESYTVKIQGKEAKTDEEIAYTMLYTKLSSDYKKPPYKLFVVEADDLNPPIKTNFYRFDLVEDHPSHRLTLVRYGVDLNKGHFYSYDVSSDQWILDPKLN</sequence>
<evidence type="ECO:0000256" key="1">
    <source>
        <dbReference type="SAM" id="SignalP"/>
    </source>
</evidence>
<organism evidence="3 4">
    <name type="scientific">Urinicoccus massiliensis</name>
    <dbReference type="NCBI Taxonomy" id="1723382"/>
    <lineage>
        <taxon>Bacteria</taxon>
        <taxon>Bacillati</taxon>
        <taxon>Bacillota</taxon>
        <taxon>Tissierellia</taxon>
        <taxon>Tissierellales</taxon>
        <taxon>Peptoniphilaceae</taxon>
        <taxon>Urinicoccus</taxon>
    </lineage>
</organism>
<feature type="domain" description="Copper amine oxidase-like N-terminal" evidence="2">
    <location>
        <begin position="130"/>
        <end position="176"/>
    </location>
</feature>
<dbReference type="AlphaFoldDB" id="A0A8H2QTV1"/>
<feature type="chain" id="PRO_5034725246" evidence="1">
    <location>
        <begin position="23"/>
        <end position="263"/>
    </location>
</feature>
<dbReference type="Proteomes" id="UP000377798">
    <property type="component" value="Unassembled WGS sequence"/>
</dbReference>
<dbReference type="InterPro" id="IPR036582">
    <property type="entry name" value="Mao_N_sf"/>
</dbReference>
<gene>
    <name evidence="3" type="ORF">NCTC13150_01877</name>
</gene>